<proteinExistence type="predicted"/>
<evidence type="ECO:0000313" key="3">
    <source>
        <dbReference type="EMBL" id="KMV18871.1"/>
    </source>
</evidence>
<accession>A0A0J8UBZ1</accession>
<dbReference type="Proteomes" id="UP000037594">
    <property type="component" value="Unassembled WGS sequence"/>
</dbReference>
<evidence type="ECO:0000256" key="2">
    <source>
        <dbReference type="SAM" id="SignalP"/>
    </source>
</evidence>
<comment type="caution">
    <text evidence="3">The sequence shown here is derived from an EMBL/GenBank/DDBJ whole genome shotgun (WGS) entry which is preliminary data.</text>
</comment>
<feature type="compositionally biased region" description="Pro residues" evidence="1">
    <location>
        <begin position="33"/>
        <end position="47"/>
    </location>
</feature>
<keyword evidence="2" id="KW-0732">Signal</keyword>
<feature type="signal peptide" evidence="2">
    <location>
        <begin position="1"/>
        <end position="23"/>
    </location>
</feature>
<name>A0A0J8UBZ1_9MYCO</name>
<dbReference type="AlphaFoldDB" id="A0A0J8UBZ1"/>
<feature type="region of interest" description="Disordered" evidence="1">
    <location>
        <begin position="33"/>
        <end position="71"/>
    </location>
</feature>
<dbReference type="EMBL" id="LFOD01000005">
    <property type="protein sequence ID" value="KMV18871.1"/>
    <property type="molecule type" value="Genomic_DNA"/>
</dbReference>
<evidence type="ECO:0000313" key="4">
    <source>
        <dbReference type="Proteomes" id="UP000037594"/>
    </source>
</evidence>
<gene>
    <name evidence="3" type="ORF">ACT17_08210</name>
</gene>
<feature type="chain" id="PRO_5005309830" evidence="2">
    <location>
        <begin position="24"/>
        <end position="389"/>
    </location>
</feature>
<dbReference type="PATRIC" id="fig|451644.5.peg.1689"/>
<sequence length="389" mass="39818">MVLSAPIAAISAGLLSGLGAVAAAEPAVPPPVPMPIPRPMPADPPRVNPIGGSRISSTTPQGESAGLEPPLAAPAERGEATVPMWAKDGIFVPTAHPNRQLQIHLPGELTLAPAAWTPDGGGVYVSPDVDYTATRFAGGGLDLTITRKTIFSGSSYSIGIKLPAATHLRQGANVVLVETDAAPGDPARVIGTFSIPIARDANNAPITVTPGIGAGFPAQSSLAIDLGRANIFAFPVTITLAYRASDIPTTGALSPDWDGVPAGPGPTTDVVAKPADYVTDSDGRLRPDGIDPVIYAQRHSGHCQGGPDQYTADDGRNADFVASCQTQQLCLGSTPAHTSVDSCNNRLFANMSAQCVAAFGHTGDDYNACVRTATDQVAWVKANMPGGPG</sequence>
<protein>
    <submittedName>
        <fullName evidence="3">Uncharacterized protein</fullName>
    </submittedName>
</protein>
<organism evidence="3 4">
    <name type="scientific">Mycolicibacterium conceptionense</name>
    <dbReference type="NCBI Taxonomy" id="451644"/>
    <lineage>
        <taxon>Bacteria</taxon>
        <taxon>Bacillati</taxon>
        <taxon>Actinomycetota</taxon>
        <taxon>Actinomycetes</taxon>
        <taxon>Mycobacteriales</taxon>
        <taxon>Mycobacteriaceae</taxon>
        <taxon>Mycolicibacterium</taxon>
    </lineage>
</organism>
<reference evidence="3 4" key="1">
    <citation type="submission" date="2015-06" db="EMBL/GenBank/DDBJ databases">
        <title>Genome sequence of Mycobacterium conceptionense strain MLE.</title>
        <authorList>
            <person name="Greninger A.L."/>
            <person name="Cunningham G."/>
            <person name="Chiu C.Y."/>
            <person name="Miller S."/>
        </authorList>
    </citation>
    <scope>NUCLEOTIDE SEQUENCE [LARGE SCALE GENOMIC DNA]</scope>
    <source>
        <strain evidence="3 4">MLE</strain>
    </source>
</reference>
<evidence type="ECO:0000256" key="1">
    <source>
        <dbReference type="SAM" id="MobiDB-lite"/>
    </source>
</evidence>